<protein>
    <submittedName>
        <fullName evidence="1">Tautomerase family protein</fullName>
    </submittedName>
</protein>
<dbReference type="SUPFAM" id="SSF55331">
    <property type="entry name" value="Tautomerase/MIF"/>
    <property type="match status" value="1"/>
</dbReference>
<organism evidence="1 2">
    <name type="scientific">Paenibacillus aurantius</name>
    <dbReference type="NCBI Taxonomy" id="2918900"/>
    <lineage>
        <taxon>Bacteria</taxon>
        <taxon>Bacillati</taxon>
        <taxon>Bacillota</taxon>
        <taxon>Bacilli</taxon>
        <taxon>Bacillales</taxon>
        <taxon>Paenibacillaceae</taxon>
        <taxon>Paenibacillus</taxon>
    </lineage>
</organism>
<accession>A0AA96LAA4</accession>
<proteinExistence type="predicted"/>
<dbReference type="Proteomes" id="UP001305702">
    <property type="component" value="Chromosome"/>
</dbReference>
<dbReference type="KEGG" id="paun:MJA45_20105"/>
<dbReference type="InterPro" id="IPR014347">
    <property type="entry name" value="Tautomerase/MIF_sf"/>
</dbReference>
<dbReference type="Gene3D" id="3.30.429.10">
    <property type="entry name" value="Macrophage Migration Inhibitory Factor"/>
    <property type="match status" value="1"/>
</dbReference>
<dbReference type="AlphaFoldDB" id="A0AA96LAA4"/>
<gene>
    <name evidence="1" type="ORF">MJA45_20105</name>
</gene>
<dbReference type="RefSeq" id="WP_315603680.1">
    <property type="nucleotide sequence ID" value="NZ_CP130318.1"/>
</dbReference>
<keyword evidence="2" id="KW-1185">Reference proteome</keyword>
<evidence type="ECO:0000313" key="1">
    <source>
        <dbReference type="EMBL" id="WNQ09907.1"/>
    </source>
</evidence>
<sequence>MPQISIRMYEGRTRRQKEEIVKVFTRELSRIIEREPEFISIEFNEIPLDEGAPANLRQAMEQGGIDRG</sequence>
<reference evidence="1 2" key="1">
    <citation type="submission" date="2022-02" db="EMBL/GenBank/DDBJ databases">
        <title>Paenibacillus sp. MBLB1776 Whole Genome Shotgun Sequencing.</title>
        <authorList>
            <person name="Hwang C.Y."/>
            <person name="Cho E.-S."/>
            <person name="Seo M.-J."/>
        </authorList>
    </citation>
    <scope>NUCLEOTIDE SEQUENCE [LARGE SCALE GENOMIC DNA]</scope>
    <source>
        <strain evidence="1 2">MBLB1776</strain>
    </source>
</reference>
<name>A0AA96LAA4_9BACL</name>
<evidence type="ECO:0000313" key="2">
    <source>
        <dbReference type="Proteomes" id="UP001305702"/>
    </source>
</evidence>
<dbReference type="EMBL" id="CP130318">
    <property type="protein sequence ID" value="WNQ09907.1"/>
    <property type="molecule type" value="Genomic_DNA"/>
</dbReference>